<evidence type="ECO:0000313" key="3">
    <source>
        <dbReference type="Proteomes" id="UP001500449"/>
    </source>
</evidence>
<reference evidence="2 3" key="1">
    <citation type="journal article" date="2019" name="Int. J. Syst. Evol. Microbiol.">
        <title>The Global Catalogue of Microorganisms (GCM) 10K type strain sequencing project: providing services to taxonomists for standard genome sequencing and annotation.</title>
        <authorList>
            <consortium name="The Broad Institute Genomics Platform"/>
            <consortium name="The Broad Institute Genome Sequencing Center for Infectious Disease"/>
            <person name="Wu L."/>
            <person name="Ma J."/>
        </authorList>
    </citation>
    <scope>NUCLEOTIDE SEQUENCE [LARGE SCALE GENOMIC DNA]</scope>
    <source>
        <strain evidence="2 3">JCM 16009</strain>
    </source>
</reference>
<dbReference type="EMBL" id="BAAAQK010000022">
    <property type="protein sequence ID" value="GAA1867221.1"/>
    <property type="molecule type" value="Genomic_DNA"/>
</dbReference>
<evidence type="ECO:0000313" key="2">
    <source>
        <dbReference type="EMBL" id="GAA1867221.1"/>
    </source>
</evidence>
<keyword evidence="3" id="KW-1185">Reference proteome</keyword>
<protein>
    <submittedName>
        <fullName evidence="2">Cytochrome P450</fullName>
    </submittedName>
</protein>
<dbReference type="CDD" id="cd20625">
    <property type="entry name" value="CYP164-like"/>
    <property type="match status" value="1"/>
</dbReference>
<dbReference type="PANTHER" id="PTHR46696">
    <property type="entry name" value="P450, PUTATIVE (EUROFUNG)-RELATED"/>
    <property type="match status" value="1"/>
</dbReference>
<dbReference type="RefSeq" id="WP_344423097.1">
    <property type="nucleotide sequence ID" value="NZ_BAAAQK010000022.1"/>
</dbReference>
<dbReference type="InterPro" id="IPR002397">
    <property type="entry name" value="Cyt_P450_B"/>
</dbReference>
<dbReference type="Pfam" id="PF00067">
    <property type="entry name" value="p450"/>
    <property type="match status" value="1"/>
</dbReference>
<dbReference type="PRINTS" id="PR00359">
    <property type="entry name" value="BP450"/>
</dbReference>
<accession>A0ABN2NFX6</accession>
<dbReference type="SUPFAM" id="SSF48264">
    <property type="entry name" value="Cytochrome P450"/>
    <property type="match status" value="1"/>
</dbReference>
<dbReference type="Gene3D" id="1.10.630.10">
    <property type="entry name" value="Cytochrome P450"/>
    <property type="match status" value="1"/>
</dbReference>
<dbReference type="Proteomes" id="UP001500449">
    <property type="component" value="Unassembled WGS sequence"/>
</dbReference>
<name>A0ABN2NFX6_9PSEU</name>
<gene>
    <name evidence="2" type="ORF">GCM10009836_54530</name>
</gene>
<dbReference type="InterPro" id="IPR036396">
    <property type="entry name" value="Cyt_P450_sf"/>
</dbReference>
<organism evidence="2 3">
    <name type="scientific">Pseudonocardia ailaonensis</name>
    <dbReference type="NCBI Taxonomy" id="367279"/>
    <lineage>
        <taxon>Bacteria</taxon>
        <taxon>Bacillati</taxon>
        <taxon>Actinomycetota</taxon>
        <taxon>Actinomycetes</taxon>
        <taxon>Pseudonocardiales</taxon>
        <taxon>Pseudonocardiaceae</taxon>
        <taxon>Pseudonocardia</taxon>
    </lineage>
</organism>
<comment type="caution">
    <text evidence="2">The sequence shown here is derived from an EMBL/GenBank/DDBJ whole genome shotgun (WGS) entry which is preliminary data.</text>
</comment>
<evidence type="ECO:0000256" key="1">
    <source>
        <dbReference type="ARBA" id="ARBA00010617"/>
    </source>
</evidence>
<proteinExistence type="inferred from homology"/>
<dbReference type="PANTHER" id="PTHR46696:SF4">
    <property type="entry name" value="BIOTIN BIOSYNTHESIS CYTOCHROME P450"/>
    <property type="match status" value="1"/>
</dbReference>
<dbReference type="InterPro" id="IPR001128">
    <property type="entry name" value="Cyt_P450"/>
</dbReference>
<sequence length="405" mass="44614">MENVELADLDGEVRLFLTAGAPGRSGLARDPYPFLEALRTRGPVHRVSADTWLATGHDAADELLRGTGWLRETPGADTFTLAERVFRRSIPFRDPPDHTRLRKAVAPMFGARAMARLEQQVVLRVEELFAEAREREVFDFRDLAYRLPVLVIGDVLGLPPDDVTRFDTWAETLLHLGDVQVGGASAELLATADEAARSAMSYFDEVIAERRRAPGDDVVSYLVRPESGLTPEEVVGSCVILHIGGHATTTDALTNGMFRLLEHPEQYAALRADPGLATSAAEEFLRYDPPVFVSLPRFAERPRTLAGHRIEEGERVHVVFGAVNRDPARFADPARFDLRRPVGHMAFAAGIHFCVGAALARLEMRIALDALARLPELAPAGSLHDVVWADSFLHRGTTALPVRWA</sequence>
<comment type="similarity">
    <text evidence="1">Belongs to the cytochrome P450 family.</text>
</comment>